<accession>D7FVC9</accession>
<proteinExistence type="predicted"/>
<dbReference type="EMBL" id="FN649742">
    <property type="protein sequence ID" value="CBJ26301.1"/>
    <property type="molecule type" value="Genomic_DNA"/>
</dbReference>
<feature type="compositionally biased region" description="Basic and acidic residues" evidence="2">
    <location>
        <begin position="186"/>
        <end position="213"/>
    </location>
</feature>
<dbReference type="PANTHER" id="PTHR14499">
    <property type="entry name" value="POTASSIUM CHANNEL TETRAMERIZATION DOMAIN-CONTAINING"/>
    <property type="match status" value="1"/>
</dbReference>
<keyword evidence="1" id="KW-0175">Coiled coil</keyword>
<feature type="region of interest" description="Disordered" evidence="2">
    <location>
        <begin position="178"/>
        <end position="214"/>
    </location>
</feature>
<evidence type="ECO:0000259" key="3">
    <source>
        <dbReference type="SMART" id="SM00225"/>
    </source>
</evidence>
<dbReference type="eggNOG" id="KOG2723">
    <property type="taxonomic scope" value="Eukaryota"/>
</dbReference>
<dbReference type="SMART" id="SM00225">
    <property type="entry name" value="BTB"/>
    <property type="match status" value="1"/>
</dbReference>
<dbReference type="InterPro" id="IPR003131">
    <property type="entry name" value="T1-type_BTB"/>
</dbReference>
<dbReference type="SUPFAM" id="SSF54695">
    <property type="entry name" value="POZ domain"/>
    <property type="match status" value="1"/>
</dbReference>
<reference evidence="4 5" key="1">
    <citation type="journal article" date="2010" name="Nature">
        <title>The Ectocarpus genome and the independent evolution of multicellularity in brown algae.</title>
        <authorList>
            <person name="Cock J.M."/>
            <person name="Sterck L."/>
            <person name="Rouze P."/>
            <person name="Scornet D."/>
            <person name="Allen A.E."/>
            <person name="Amoutzias G."/>
            <person name="Anthouard V."/>
            <person name="Artiguenave F."/>
            <person name="Aury J.M."/>
            <person name="Badger J.H."/>
            <person name="Beszteri B."/>
            <person name="Billiau K."/>
            <person name="Bonnet E."/>
            <person name="Bothwell J.H."/>
            <person name="Bowler C."/>
            <person name="Boyen C."/>
            <person name="Brownlee C."/>
            <person name="Carrano C.J."/>
            <person name="Charrier B."/>
            <person name="Cho G.Y."/>
            <person name="Coelho S.M."/>
            <person name="Collen J."/>
            <person name="Corre E."/>
            <person name="Da Silva C."/>
            <person name="Delage L."/>
            <person name="Delaroque N."/>
            <person name="Dittami S.M."/>
            <person name="Doulbeau S."/>
            <person name="Elias M."/>
            <person name="Farnham G."/>
            <person name="Gachon C.M."/>
            <person name="Gschloessl B."/>
            <person name="Heesch S."/>
            <person name="Jabbari K."/>
            <person name="Jubin C."/>
            <person name="Kawai H."/>
            <person name="Kimura K."/>
            <person name="Kloareg B."/>
            <person name="Kupper F.C."/>
            <person name="Lang D."/>
            <person name="Le Bail A."/>
            <person name="Leblanc C."/>
            <person name="Lerouge P."/>
            <person name="Lohr M."/>
            <person name="Lopez P.J."/>
            <person name="Martens C."/>
            <person name="Maumus F."/>
            <person name="Michel G."/>
            <person name="Miranda-Saavedra D."/>
            <person name="Morales J."/>
            <person name="Moreau H."/>
            <person name="Motomura T."/>
            <person name="Nagasato C."/>
            <person name="Napoli C.A."/>
            <person name="Nelson D.R."/>
            <person name="Nyvall-Collen P."/>
            <person name="Peters A.F."/>
            <person name="Pommier C."/>
            <person name="Potin P."/>
            <person name="Poulain J."/>
            <person name="Quesneville H."/>
            <person name="Read B."/>
            <person name="Rensing S.A."/>
            <person name="Ritter A."/>
            <person name="Rousvoal S."/>
            <person name="Samanta M."/>
            <person name="Samson G."/>
            <person name="Schroeder D.C."/>
            <person name="Segurens B."/>
            <person name="Strittmatter M."/>
            <person name="Tonon T."/>
            <person name="Tregear J.W."/>
            <person name="Valentin K."/>
            <person name="von Dassow P."/>
            <person name="Yamagishi T."/>
            <person name="Van de Peer Y."/>
            <person name="Wincker P."/>
        </authorList>
    </citation>
    <scope>NUCLEOTIDE SEQUENCE [LARGE SCALE GENOMIC DNA]</scope>
    <source>
        <strain evidence="5">Ec32 / CCAP1310/4</strain>
    </source>
</reference>
<keyword evidence="5" id="KW-1185">Reference proteome</keyword>
<gene>
    <name evidence="4" type="ORF">Esi_0029_0094</name>
</gene>
<sequence>MEEKLSLEGTVVVQRASELQAEAQKLARQRAFLREERRRARMDEEVLRLEKADLSMTKDDEWIPAECLVHHSEKRVRLNVGGQLFEASTAVLRRDPACLLAALCHDGGPLRADLGGTINVDRDWWMFRYIIKFLRDGILPTDTTLLTQLYREAGYWRCESLKRAIEEQMHLYRSSLGVGASGGAQDKTKDTEVEKPPVKEPEKPKETTDKDDWWTGANYNGRKYTAVQNEVSA</sequence>
<protein>
    <recommendedName>
        <fullName evidence="3">BTB domain-containing protein</fullName>
    </recommendedName>
</protein>
<organism evidence="4 5">
    <name type="scientific">Ectocarpus siliculosus</name>
    <name type="common">Brown alga</name>
    <name type="synonym">Conferva siliculosa</name>
    <dbReference type="NCBI Taxonomy" id="2880"/>
    <lineage>
        <taxon>Eukaryota</taxon>
        <taxon>Sar</taxon>
        <taxon>Stramenopiles</taxon>
        <taxon>Ochrophyta</taxon>
        <taxon>PX clade</taxon>
        <taxon>Phaeophyceae</taxon>
        <taxon>Ectocarpales</taxon>
        <taxon>Ectocarpaceae</taxon>
        <taxon>Ectocarpus</taxon>
    </lineage>
</organism>
<dbReference type="Gene3D" id="3.30.710.10">
    <property type="entry name" value="Potassium Channel Kv1.1, Chain A"/>
    <property type="match status" value="1"/>
</dbReference>
<dbReference type="EMBL" id="FN648475">
    <property type="protein sequence ID" value="CBJ26301.1"/>
    <property type="molecule type" value="Genomic_DNA"/>
</dbReference>
<dbReference type="AlphaFoldDB" id="D7FVC9"/>
<evidence type="ECO:0000256" key="1">
    <source>
        <dbReference type="SAM" id="Coils"/>
    </source>
</evidence>
<dbReference type="Proteomes" id="UP000002630">
    <property type="component" value="Linkage Group LG17"/>
</dbReference>
<dbReference type="InterPro" id="IPR000210">
    <property type="entry name" value="BTB/POZ_dom"/>
</dbReference>
<dbReference type="GO" id="GO:0051260">
    <property type="term" value="P:protein homooligomerization"/>
    <property type="evidence" value="ECO:0007669"/>
    <property type="project" value="InterPro"/>
</dbReference>
<dbReference type="InParanoid" id="D7FVC9"/>
<evidence type="ECO:0000313" key="4">
    <source>
        <dbReference type="EMBL" id="CBJ26301.1"/>
    </source>
</evidence>
<dbReference type="STRING" id="2880.D7FVC9"/>
<dbReference type="InterPro" id="IPR011333">
    <property type="entry name" value="SKP1/BTB/POZ_sf"/>
</dbReference>
<dbReference type="CDD" id="cd18316">
    <property type="entry name" value="BTB_POZ_KCTD-like"/>
    <property type="match status" value="1"/>
</dbReference>
<feature type="domain" description="BTB" evidence="3">
    <location>
        <begin position="74"/>
        <end position="173"/>
    </location>
</feature>
<dbReference type="PANTHER" id="PTHR14499:SF136">
    <property type="entry name" value="GH08630P"/>
    <property type="match status" value="1"/>
</dbReference>
<dbReference type="OrthoDB" id="2414723at2759"/>
<feature type="coiled-coil region" evidence="1">
    <location>
        <begin position="16"/>
        <end position="43"/>
    </location>
</feature>
<evidence type="ECO:0000256" key="2">
    <source>
        <dbReference type="SAM" id="MobiDB-lite"/>
    </source>
</evidence>
<evidence type="ECO:0000313" key="5">
    <source>
        <dbReference type="Proteomes" id="UP000002630"/>
    </source>
</evidence>
<dbReference type="Pfam" id="PF02214">
    <property type="entry name" value="BTB_2"/>
    <property type="match status" value="1"/>
</dbReference>
<name>D7FVC9_ECTSI</name>
<dbReference type="OMA" id="WWLDPPS"/>